<keyword evidence="3" id="KW-1185">Reference proteome</keyword>
<dbReference type="Ensembl" id="ENSPNAT00000011553.2">
    <property type="protein sequence ID" value="ENSPNAP00000001787.2"/>
    <property type="gene ID" value="ENSPNAG00000000936.2"/>
</dbReference>
<evidence type="ECO:0000259" key="1">
    <source>
        <dbReference type="PROSITE" id="PS50041"/>
    </source>
</evidence>
<dbReference type="GeneTree" id="ENSGT00940000163911"/>
<proteinExistence type="predicted"/>
<reference evidence="2 3" key="1">
    <citation type="submission" date="2020-10" db="EMBL/GenBank/DDBJ databases">
        <title>Pygocentrus nattereri (red-bellied piranha) genome, fPygNat1, primary haplotype.</title>
        <authorList>
            <person name="Myers G."/>
            <person name="Meyer A."/>
            <person name="Karagic N."/>
            <person name="Pippel M."/>
            <person name="Winkler S."/>
            <person name="Tracey A."/>
            <person name="Wood J."/>
            <person name="Formenti G."/>
            <person name="Howe K."/>
            <person name="Fedrigo O."/>
            <person name="Jarvis E.D."/>
        </authorList>
    </citation>
    <scope>NUCLEOTIDE SEQUENCE [LARGE SCALE GENOMIC DNA]</scope>
</reference>
<dbReference type="GeneID" id="119261638"/>
<dbReference type="RefSeq" id="XP_037387158.1">
    <property type="nucleotide sequence ID" value="XM_037531261.1"/>
</dbReference>
<dbReference type="PROSITE" id="PS50041">
    <property type="entry name" value="C_TYPE_LECTIN_2"/>
    <property type="match status" value="1"/>
</dbReference>
<dbReference type="PANTHER" id="PTHR45784:SF3">
    <property type="entry name" value="C-TYPE LECTIN DOMAIN FAMILY 4 MEMBER K-LIKE-RELATED"/>
    <property type="match status" value="1"/>
</dbReference>
<evidence type="ECO:0000313" key="2">
    <source>
        <dbReference type="Ensembl" id="ENSPNAP00000001787.2"/>
    </source>
</evidence>
<dbReference type="Pfam" id="PF00059">
    <property type="entry name" value="Lectin_C"/>
    <property type="match status" value="1"/>
</dbReference>
<dbReference type="OMA" id="MDWESAL"/>
<sequence length="215" mass="24431">MSWYEAQSYCRKSYTDLVSIRVQNQNEAVKVGGLTSSTSFWIGLLRDDWEWTDGGRSAYRNWVTGHPPSSSDCVVLRRGKWSSALCNNAQPALCSNTLIHVSAEQMDWESALDYCQRENRRAILRIESDLDQKEVKFELRRRRVSGNLWVGLGQSQLSELLKSSSRLSLGPWTKRNERQAEPAPLSRAGTDTVETTFRTKTDVSALRAVCELKQP</sequence>
<dbReference type="Proteomes" id="UP001501920">
    <property type="component" value="Chromosome 19"/>
</dbReference>
<dbReference type="SMART" id="SM00034">
    <property type="entry name" value="CLECT"/>
    <property type="match status" value="1"/>
</dbReference>
<dbReference type="AlphaFoldDB" id="A0A3B4BPV6"/>
<accession>A0A3B4BPV6</accession>
<dbReference type="Gene3D" id="3.10.100.10">
    <property type="entry name" value="Mannose-Binding Protein A, subunit A"/>
    <property type="match status" value="2"/>
</dbReference>
<reference evidence="2" key="2">
    <citation type="submission" date="2025-08" db="UniProtKB">
        <authorList>
            <consortium name="Ensembl"/>
        </authorList>
    </citation>
    <scope>IDENTIFICATION</scope>
</reference>
<dbReference type="SUPFAM" id="SSF56436">
    <property type="entry name" value="C-type lectin-like"/>
    <property type="match status" value="1"/>
</dbReference>
<protein>
    <recommendedName>
        <fullName evidence="1">C-type lectin domain-containing protein</fullName>
    </recommendedName>
</protein>
<dbReference type="InterPro" id="IPR001304">
    <property type="entry name" value="C-type_lectin-like"/>
</dbReference>
<dbReference type="InterPro" id="IPR016186">
    <property type="entry name" value="C-type_lectin-like/link_sf"/>
</dbReference>
<reference evidence="2" key="3">
    <citation type="submission" date="2025-09" db="UniProtKB">
        <authorList>
            <consortium name="Ensembl"/>
        </authorList>
    </citation>
    <scope>IDENTIFICATION</scope>
</reference>
<dbReference type="PANTHER" id="PTHR45784">
    <property type="entry name" value="C-TYPE LECTIN DOMAIN FAMILY 20 MEMBER A-RELATED"/>
    <property type="match status" value="1"/>
</dbReference>
<feature type="domain" description="C-type lectin" evidence="1">
    <location>
        <begin position="1"/>
        <end position="95"/>
    </location>
</feature>
<evidence type="ECO:0000313" key="3">
    <source>
        <dbReference type="Proteomes" id="UP001501920"/>
    </source>
</evidence>
<organism evidence="2 3">
    <name type="scientific">Pygocentrus nattereri</name>
    <name type="common">Red-bellied piranha</name>
    <dbReference type="NCBI Taxonomy" id="42514"/>
    <lineage>
        <taxon>Eukaryota</taxon>
        <taxon>Metazoa</taxon>
        <taxon>Chordata</taxon>
        <taxon>Craniata</taxon>
        <taxon>Vertebrata</taxon>
        <taxon>Euteleostomi</taxon>
        <taxon>Actinopterygii</taxon>
        <taxon>Neopterygii</taxon>
        <taxon>Teleostei</taxon>
        <taxon>Ostariophysi</taxon>
        <taxon>Characiformes</taxon>
        <taxon>Characoidei</taxon>
        <taxon>Pygocentrus</taxon>
    </lineage>
</organism>
<name>A0A3B4BPV6_PYGNA</name>
<dbReference type="InterPro" id="IPR016187">
    <property type="entry name" value="CTDL_fold"/>
</dbReference>